<dbReference type="InterPro" id="IPR015813">
    <property type="entry name" value="Pyrv/PenolPyrv_kinase-like_dom"/>
</dbReference>
<reference evidence="5 6" key="1">
    <citation type="journal article" date="2014" name="Int. J. Syst. Evol. Microbiol.">
        <title>Complete genome sequence of Corynebacterium casei LMG S-19264T (=DSM 44701T), isolated from a smear-ripened cheese.</title>
        <authorList>
            <consortium name="US DOE Joint Genome Institute (JGI-PGF)"/>
            <person name="Walter F."/>
            <person name="Albersmeier A."/>
            <person name="Kalinowski J."/>
            <person name="Ruckert C."/>
        </authorList>
    </citation>
    <scope>NUCLEOTIDE SEQUENCE [LARGE SCALE GENOMIC DNA]</scope>
    <source>
        <strain evidence="5 6">CGMCC 4.7215</strain>
    </source>
</reference>
<keyword evidence="2" id="KW-0479">Metal-binding</keyword>
<dbReference type="RefSeq" id="WP_267636985.1">
    <property type="nucleotide sequence ID" value="NZ_JAODIY010000008.1"/>
</dbReference>
<dbReference type="InterPro" id="IPR005000">
    <property type="entry name" value="Aldolase/citrate-lyase_domain"/>
</dbReference>
<dbReference type="EMBL" id="JBHSZQ010000008">
    <property type="protein sequence ID" value="MFC7125629.1"/>
    <property type="molecule type" value="Genomic_DNA"/>
</dbReference>
<organism evidence="5 6">
    <name type="scientific">Halovenus rubra</name>
    <dbReference type="NCBI Taxonomy" id="869890"/>
    <lineage>
        <taxon>Archaea</taxon>
        <taxon>Methanobacteriati</taxon>
        <taxon>Methanobacteriota</taxon>
        <taxon>Stenosarchaea group</taxon>
        <taxon>Halobacteria</taxon>
        <taxon>Halobacteriales</taxon>
        <taxon>Haloarculaceae</taxon>
        <taxon>Halovenus</taxon>
    </lineage>
</organism>
<evidence type="ECO:0000256" key="2">
    <source>
        <dbReference type="ARBA" id="ARBA00022723"/>
    </source>
</evidence>
<dbReference type="SUPFAM" id="SSF51621">
    <property type="entry name" value="Phosphoenolpyruvate/pyruvate domain"/>
    <property type="match status" value="1"/>
</dbReference>
<dbReference type="Proteomes" id="UP001596414">
    <property type="component" value="Unassembled WGS sequence"/>
</dbReference>
<gene>
    <name evidence="5" type="ORF">ACFQJ7_06205</name>
</gene>
<dbReference type="GO" id="GO:0046872">
    <property type="term" value="F:metal ion binding"/>
    <property type="evidence" value="ECO:0007669"/>
    <property type="project" value="UniProtKB-KW"/>
</dbReference>
<dbReference type="GO" id="GO:0016829">
    <property type="term" value="F:lyase activity"/>
    <property type="evidence" value="ECO:0007669"/>
    <property type="project" value="UniProtKB-KW"/>
</dbReference>
<evidence type="ECO:0000313" key="5">
    <source>
        <dbReference type="EMBL" id="MFC7125629.1"/>
    </source>
</evidence>
<evidence type="ECO:0000313" key="6">
    <source>
        <dbReference type="Proteomes" id="UP001596414"/>
    </source>
</evidence>
<dbReference type="PANTHER" id="PTHR30502">
    <property type="entry name" value="2-KETO-3-DEOXY-L-RHAMNONATE ALDOLASE"/>
    <property type="match status" value="1"/>
</dbReference>
<accession>A0ABD5X7V5</accession>
<dbReference type="AlphaFoldDB" id="A0ABD5X7V5"/>
<evidence type="ECO:0000256" key="1">
    <source>
        <dbReference type="ARBA" id="ARBA00005568"/>
    </source>
</evidence>
<evidence type="ECO:0000259" key="4">
    <source>
        <dbReference type="Pfam" id="PF03328"/>
    </source>
</evidence>
<protein>
    <submittedName>
        <fullName evidence="5">HpcH/HpaI aldolase/citrate lyase family protein</fullName>
    </submittedName>
</protein>
<feature type="domain" description="HpcH/HpaI aldolase/citrate lyase" evidence="4">
    <location>
        <begin position="22"/>
        <end position="239"/>
    </location>
</feature>
<evidence type="ECO:0000256" key="3">
    <source>
        <dbReference type="ARBA" id="ARBA00023239"/>
    </source>
</evidence>
<proteinExistence type="inferred from homology"/>
<dbReference type="InterPro" id="IPR050251">
    <property type="entry name" value="HpcH-HpaI_aldolase"/>
</dbReference>
<dbReference type="PANTHER" id="PTHR30502:SF0">
    <property type="entry name" value="PHOSPHOENOLPYRUVATE CARBOXYLASE FAMILY PROTEIN"/>
    <property type="match status" value="1"/>
</dbReference>
<sequence>MDNSLRTVTQAESTLLGSWQVVPHPAVAELVASFGYDFVGIDMEHSPATDETLADLLRAVDAVDGETETLVRVADDDPTTLQRTLDLGPDAVLVPMVHTAEQAEAIVDTVRYPPKGSRGVGPGRAATYGRTLNEQVTADDEAFATHVQLESEQAIENVDEIATVEGIDGVFIGPIDLSMALDCFGEWDTEQFTTAVDHALTAARDADVAVGTFAASEQDREQRMTWGVDYLVAGMDLSYLSDGATAALEHGKALSKTK</sequence>
<comment type="similarity">
    <text evidence="1">Belongs to the HpcH/HpaI aldolase family.</text>
</comment>
<name>A0ABD5X7V5_9EURY</name>
<dbReference type="Gene3D" id="3.20.20.60">
    <property type="entry name" value="Phosphoenolpyruvate-binding domains"/>
    <property type="match status" value="1"/>
</dbReference>
<dbReference type="Pfam" id="PF03328">
    <property type="entry name" value="HpcH_HpaI"/>
    <property type="match status" value="1"/>
</dbReference>
<comment type="caution">
    <text evidence="5">The sequence shown here is derived from an EMBL/GenBank/DDBJ whole genome shotgun (WGS) entry which is preliminary data.</text>
</comment>
<keyword evidence="3 5" id="KW-0456">Lyase</keyword>
<dbReference type="InterPro" id="IPR040442">
    <property type="entry name" value="Pyrv_kinase-like_dom_sf"/>
</dbReference>